<evidence type="ECO:0000256" key="1">
    <source>
        <dbReference type="SAM" id="MobiDB-lite"/>
    </source>
</evidence>
<feature type="region of interest" description="Disordered" evidence="1">
    <location>
        <begin position="308"/>
        <end position="332"/>
    </location>
</feature>
<gene>
    <name evidence="2" type="ORF">LSAA_2669</name>
</gene>
<dbReference type="AlphaFoldDB" id="A0A7R8H0L7"/>
<feature type="compositionally biased region" description="Polar residues" evidence="1">
    <location>
        <begin position="445"/>
        <end position="457"/>
    </location>
</feature>
<name>A0A7R8H0L7_LEPSM</name>
<feature type="region of interest" description="Disordered" evidence="1">
    <location>
        <begin position="556"/>
        <end position="586"/>
    </location>
</feature>
<feature type="region of interest" description="Disordered" evidence="1">
    <location>
        <begin position="384"/>
        <end position="466"/>
    </location>
</feature>
<accession>A0A7R8H0L7</accession>
<evidence type="ECO:0000313" key="2">
    <source>
        <dbReference type="EMBL" id="CAF2792071.1"/>
    </source>
</evidence>
<sequence length="866" mass="100057">MKSNDGVSTFDKDKGLYLGELLKEEAGLSAKLYALSPTLILLSDLQIDLDVSGVFIFAGTLNEDGTYTKVGYPLQLLNGKVWPLHIIMVEMIEKIEETKGESPSLYVLKFPNQETIRNVDWIAAISRKKKEVLSRILINEEVIANIPQSKILPGLKEGNNLISPNLLYSDQKTIEVLDFNFDPSDDEIIFRAIMSEGSMIDNEMLICSKPLHDYENETVTLRLPDSAQSHRVKALELYSLKKRKSVTYTIFSPEQDLTILPPSLVQLGLLHNKDLKNQISFSESCDDTTTSPVTEEKKRIPSRFEHFPNAKKTQAPTECESDCDKEDSKDMPKTTNRLIRRNSDIKKKSNKNIDTPFDKDAFSNIELEYPKKELNDEDDEFINDKKEELISNESPDEGYSIVRSEDRRDTNRPYPKYKRRNSIRPYKTQSSFHKEKASSELRRQVSPNNRFGLNENRTPLRRRRPNIQQSTETMLKHESLQSFQDKPMLIRNRGPPQPFASQNAPYKSPTRDTMMPRSDDPQVFDAQEFDSRSRPDNRNPIQNFFSFISKPRHWFQGQNQGGQQVHGGTHFRGGQQVHAGQQAHGAQITRLEEPLLNLKRNRDTMALLNQHERSKVRQQHNQRIGEQSFQKRFLTPFPIENTSKRLSRPKIRMSSRMNNGPLNRQSNFDDMSVLPSKNLNSPQNEQRFDPQKITSESGFKPIIKGPGNQPILAFNVLERRSNAIRPQYHRKKLSSSLVNNYENRPQRPPFRRENPRRQYLDNAMPPHISKENERETTFIYPYSPSTTPIPATTLPVVTTNTPRKVSIGLKQLPRYRVEQFNSADFDSFTRLPSVKSTHAFQNDDYYQPYDERDRIDNPNQPLLYSN</sequence>
<feature type="region of interest" description="Disordered" evidence="1">
    <location>
        <begin position="488"/>
        <end position="521"/>
    </location>
</feature>
<evidence type="ECO:0000313" key="3">
    <source>
        <dbReference type="Proteomes" id="UP000675881"/>
    </source>
</evidence>
<dbReference type="EMBL" id="HG994589">
    <property type="protein sequence ID" value="CAF2792071.1"/>
    <property type="molecule type" value="Genomic_DNA"/>
</dbReference>
<dbReference type="OrthoDB" id="5854379at2759"/>
<organism evidence="2 3">
    <name type="scientific">Lepeophtheirus salmonis</name>
    <name type="common">Salmon louse</name>
    <name type="synonym">Caligus salmonis</name>
    <dbReference type="NCBI Taxonomy" id="72036"/>
    <lineage>
        <taxon>Eukaryota</taxon>
        <taxon>Metazoa</taxon>
        <taxon>Ecdysozoa</taxon>
        <taxon>Arthropoda</taxon>
        <taxon>Crustacea</taxon>
        <taxon>Multicrustacea</taxon>
        <taxon>Hexanauplia</taxon>
        <taxon>Copepoda</taxon>
        <taxon>Siphonostomatoida</taxon>
        <taxon>Caligidae</taxon>
        <taxon>Lepeophtheirus</taxon>
    </lineage>
</organism>
<dbReference type="Proteomes" id="UP000675881">
    <property type="component" value="Chromosome 10"/>
</dbReference>
<feature type="compositionally biased region" description="Basic and acidic residues" evidence="1">
    <location>
        <begin position="432"/>
        <end position="443"/>
    </location>
</feature>
<proteinExistence type="predicted"/>
<protein>
    <submittedName>
        <fullName evidence="2">(salmon louse) hypothetical protein</fullName>
    </submittedName>
</protein>
<reference evidence="2" key="1">
    <citation type="submission" date="2021-02" db="EMBL/GenBank/DDBJ databases">
        <authorList>
            <person name="Bekaert M."/>
        </authorList>
    </citation>
    <scope>NUCLEOTIDE SEQUENCE</scope>
    <source>
        <strain evidence="2">IoA-00</strain>
    </source>
</reference>
<keyword evidence="3" id="KW-1185">Reference proteome</keyword>